<sequence length="118" mass="13842">MARSLSIDIWGLDWYIETGIKVENEASYDFPMIGNYNVVDGKIVHLHDYMLSDKLFKACKDFGGVLLEKCSFLYIPRDKEGELNPNDEQSFEGTFLDALVFIKKELEKEEKRRKYPYM</sequence>
<dbReference type="KEGG" id="smul:SMUL_1149"/>
<evidence type="ECO:0000313" key="1">
    <source>
        <dbReference type="EMBL" id="AHJ12415.1"/>
    </source>
</evidence>
<accession>A0AA86DZ53</accession>
<reference evidence="1 2" key="1">
    <citation type="journal article" date="2014" name="Environ. Microbiol.">
        <title>Insights into organohalide respiration and the versatile catabolism of Sulfurospirillum multivorans gained from comparative genomics and physiological studies.</title>
        <authorList>
            <person name="Goris T."/>
            <person name="Schubert T."/>
            <person name="Gadkari J."/>
            <person name="Wubet T."/>
            <person name="Tarkka M."/>
            <person name="Buscot F."/>
            <person name="Adrian L."/>
            <person name="Diekert G."/>
        </authorList>
    </citation>
    <scope>NUCLEOTIDE SEQUENCE [LARGE SCALE GENOMIC DNA]</scope>
    <source>
        <strain evidence="2">DM 12446 / JCM 15788 / NBRC 109480</strain>
    </source>
</reference>
<gene>
    <name evidence="1" type="ORF">SMUL_1149</name>
</gene>
<dbReference type="AlphaFoldDB" id="A0AA86DZ53"/>
<organism evidence="1 2">
    <name type="scientific">Sulfurospirillum multivorans (strain DM 12446 / JCM 15788 / NBRC 109480)</name>
    <dbReference type="NCBI Taxonomy" id="1150621"/>
    <lineage>
        <taxon>Bacteria</taxon>
        <taxon>Pseudomonadati</taxon>
        <taxon>Campylobacterota</taxon>
        <taxon>Epsilonproteobacteria</taxon>
        <taxon>Campylobacterales</taxon>
        <taxon>Sulfurospirillaceae</taxon>
        <taxon>Sulfurospirillum</taxon>
    </lineage>
</organism>
<evidence type="ECO:0000313" key="2">
    <source>
        <dbReference type="Proteomes" id="UP000019322"/>
    </source>
</evidence>
<protein>
    <submittedName>
        <fullName evidence="1">Uncharacterized protein</fullName>
    </submittedName>
</protein>
<dbReference type="Proteomes" id="UP000019322">
    <property type="component" value="Chromosome"/>
</dbReference>
<name>A0AA86DZ53_SULMK</name>
<dbReference type="EMBL" id="CP007201">
    <property type="protein sequence ID" value="AHJ12415.1"/>
    <property type="molecule type" value="Genomic_DNA"/>
</dbReference>
<proteinExistence type="predicted"/>
<dbReference type="RefSeq" id="WP_025344304.1">
    <property type="nucleotide sequence ID" value="NZ_CP007201.1"/>
</dbReference>